<evidence type="ECO:0000313" key="1">
    <source>
        <dbReference type="EMBL" id="MDH6180475.1"/>
    </source>
</evidence>
<gene>
    <name evidence="1" type="ORF">M2152_000657</name>
</gene>
<name>A0ABT6KL76_9MICO</name>
<dbReference type="Proteomes" id="UP001160142">
    <property type="component" value="Unassembled WGS sequence"/>
</dbReference>
<keyword evidence="2" id="KW-1185">Reference proteome</keyword>
<reference evidence="1 2" key="1">
    <citation type="submission" date="2023-04" db="EMBL/GenBank/DDBJ databases">
        <title>Genome Encyclopedia of Bacteria and Archaea VI: Functional Genomics of Type Strains.</title>
        <authorList>
            <person name="Whitman W."/>
        </authorList>
    </citation>
    <scope>NUCLEOTIDE SEQUENCE [LARGE SCALE GENOMIC DNA]</scope>
    <source>
        <strain evidence="1 2">SG_E_30_P1</strain>
    </source>
</reference>
<proteinExistence type="predicted"/>
<organism evidence="1 2">
    <name type="scientific">Antiquaquibacter oligotrophicus</name>
    <dbReference type="NCBI Taxonomy" id="2880260"/>
    <lineage>
        <taxon>Bacteria</taxon>
        <taxon>Bacillati</taxon>
        <taxon>Actinomycetota</taxon>
        <taxon>Actinomycetes</taxon>
        <taxon>Micrococcales</taxon>
        <taxon>Microbacteriaceae</taxon>
        <taxon>Antiquaquibacter</taxon>
    </lineage>
</organism>
<protein>
    <submittedName>
        <fullName evidence="1">Uncharacterized protein</fullName>
    </submittedName>
</protein>
<accession>A0ABT6KL76</accession>
<dbReference type="EMBL" id="JARXVQ010000001">
    <property type="protein sequence ID" value="MDH6180475.1"/>
    <property type="molecule type" value="Genomic_DNA"/>
</dbReference>
<dbReference type="RefSeq" id="WP_322132826.1">
    <property type="nucleotide sequence ID" value="NZ_JARXVQ010000001.1"/>
</dbReference>
<comment type="caution">
    <text evidence="1">The sequence shown here is derived from an EMBL/GenBank/DDBJ whole genome shotgun (WGS) entry which is preliminary data.</text>
</comment>
<sequence>MLSNPGSVSVLGTRWSEYRKNEIESFGFLGLRSKTVASPPIRFLDWTIDGEALRDRLVINGGIPCDDVTFLVEHSEGDRFAIESLKALLGVSHSGLDPWVEFVDGRAGLLFCHLCGDLGCGAVSAKVVFGDELVEWRAVSYQDGVTGAVLSDGGPAFSLIFNRVEYESLLRTLLDRWDVKPIR</sequence>
<evidence type="ECO:0000313" key="2">
    <source>
        <dbReference type="Proteomes" id="UP001160142"/>
    </source>
</evidence>